<dbReference type="InterPro" id="IPR001647">
    <property type="entry name" value="HTH_TetR"/>
</dbReference>
<dbReference type="PANTHER" id="PTHR30055:SF223">
    <property type="entry name" value="HTH-TYPE TRANSCRIPTIONAL REGULATOR UIDR"/>
    <property type="match status" value="1"/>
</dbReference>
<sequence>MHLRWTSSNSIIWNEFQSFRCPAVRVVAGGELVLAAKGKGREQGRANRRDEVLEAAAALFANRGYAATSIRDIAQEVGILSGSLYYHFSSKEALLLEVHEKGVKQVIVAVQAALAAAGTNPWERMRAACQSHLEVLLGSSPFSQVITPQFPSHFDGDVRATLLKQRDAYEVIFRELVDALPLPASVNRRHFRLALLGALNWTPTWYQPGGSDKPSNIANGIVDVFRLQLDPAA</sequence>
<dbReference type="EMBL" id="DMND01000016">
    <property type="protein sequence ID" value="HAN26285.1"/>
    <property type="molecule type" value="Genomic_DNA"/>
</dbReference>
<dbReference type="GO" id="GO:0003700">
    <property type="term" value="F:DNA-binding transcription factor activity"/>
    <property type="evidence" value="ECO:0007669"/>
    <property type="project" value="TreeGrafter"/>
</dbReference>
<dbReference type="Pfam" id="PF00440">
    <property type="entry name" value="TetR_N"/>
    <property type="match status" value="1"/>
</dbReference>
<reference evidence="4 5" key="1">
    <citation type="journal article" date="2018" name="Nat. Biotechnol.">
        <title>A standardized bacterial taxonomy based on genome phylogeny substantially revises the tree of life.</title>
        <authorList>
            <person name="Parks D.H."/>
            <person name="Chuvochina M."/>
            <person name="Waite D.W."/>
            <person name="Rinke C."/>
            <person name="Skarshewski A."/>
            <person name="Chaumeil P.A."/>
            <person name="Hugenholtz P."/>
        </authorList>
    </citation>
    <scope>NUCLEOTIDE SEQUENCE [LARGE SCALE GENOMIC DNA]</scope>
    <source>
        <strain evidence="4">UBA9158</strain>
    </source>
</reference>
<feature type="domain" description="HTH tetR-type" evidence="3">
    <location>
        <begin position="46"/>
        <end position="106"/>
    </location>
</feature>
<dbReference type="Gene3D" id="1.10.357.10">
    <property type="entry name" value="Tetracycline Repressor, domain 2"/>
    <property type="match status" value="1"/>
</dbReference>
<dbReference type="SUPFAM" id="SSF46689">
    <property type="entry name" value="Homeodomain-like"/>
    <property type="match status" value="1"/>
</dbReference>
<dbReference type="InterPro" id="IPR036271">
    <property type="entry name" value="Tet_transcr_reg_TetR-rel_C_sf"/>
</dbReference>
<evidence type="ECO:0000313" key="4">
    <source>
        <dbReference type="EMBL" id="HAN26285.1"/>
    </source>
</evidence>
<dbReference type="Proteomes" id="UP000259273">
    <property type="component" value="Unassembled WGS sequence"/>
</dbReference>
<dbReference type="SUPFAM" id="SSF48498">
    <property type="entry name" value="Tetracyclin repressor-like, C-terminal domain"/>
    <property type="match status" value="1"/>
</dbReference>
<evidence type="ECO:0000259" key="3">
    <source>
        <dbReference type="PROSITE" id="PS50977"/>
    </source>
</evidence>
<dbReference type="PROSITE" id="PS50977">
    <property type="entry name" value="HTH_TETR_2"/>
    <property type="match status" value="1"/>
</dbReference>
<proteinExistence type="predicted"/>
<accession>A0A3C1KI32</accession>
<dbReference type="InterPro" id="IPR050109">
    <property type="entry name" value="HTH-type_TetR-like_transc_reg"/>
</dbReference>
<name>A0A3C1KI32_9GAMM</name>
<evidence type="ECO:0000313" key="5">
    <source>
        <dbReference type="Proteomes" id="UP000259273"/>
    </source>
</evidence>
<dbReference type="InterPro" id="IPR009057">
    <property type="entry name" value="Homeodomain-like_sf"/>
</dbReference>
<gene>
    <name evidence="4" type="ORF">DCP75_00840</name>
</gene>
<feature type="DNA-binding region" description="H-T-H motif" evidence="2">
    <location>
        <begin position="69"/>
        <end position="88"/>
    </location>
</feature>
<keyword evidence="1 2" id="KW-0238">DNA-binding</keyword>
<dbReference type="Pfam" id="PF17932">
    <property type="entry name" value="TetR_C_24"/>
    <property type="match status" value="1"/>
</dbReference>
<protein>
    <submittedName>
        <fullName evidence="4">TetR/AcrR family transcriptional regulator</fullName>
    </submittedName>
</protein>
<dbReference type="PRINTS" id="PR00455">
    <property type="entry name" value="HTHTETR"/>
</dbReference>
<evidence type="ECO:0000256" key="2">
    <source>
        <dbReference type="PROSITE-ProRule" id="PRU00335"/>
    </source>
</evidence>
<dbReference type="AlphaFoldDB" id="A0A3C1KI32"/>
<organism evidence="4 5">
    <name type="scientific">Haliea salexigens</name>
    <dbReference type="NCBI Taxonomy" id="287487"/>
    <lineage>
        <taxon>Bacteria</taxon>
        <taxon>Pseudomonadati</taxon>
        <taxon>Pseudomonadota</taxon>
        <taxon>Gammaproteobacteria</taxon>
        <taxon>Cellvibrionales</taxon>
        <taxon>Halieaceae</taxon>
        <taxon>Haliea</taxon>
    </lineage>
</organism>
<dbReference type="InterPro" id="IPR041490">
    <property type="entry name" value="KstR2_TetR_C"/>
</dbReference>
<dbReference type="GO" id="GO:0000976">
    <property type="term" value="F:transcription cis-regulatory region binding"/>
    <property type="evidence" value="ECO:0007669"/>
    <property type="project" value="TreeGrafter"/>
</dbReference>
<dbReference type="PANTHER" id="PTHR30055">
    <property type="entry name" value="HTH-TYPE TRANSCRIPTIONAL REGULATOR RUTR"/>
    <property type="match status" value="1"/>
</dbReference>
<comment type="caution">
    <text evidence="4">The sequence shown here is derived from an EMBL/GenBank/DDBJ whole genome shotgun (WGS) entry which is preliminary data.</text>
</comment>
<evidence type="ECO:0000256" key="1">
    <source>
        <dbReference type="ARBA" id="ARBA00023125"/>
    </source>
</evidence>